<comment type="caution">
    <text evidence="1">The sequence shown here is derived from an EMBL/GenBank/DDBJ whole genome shotgun (WGS) entry which is preliminary data.</text>
</comment>
<sequence>SRIHAPVHRGSSMTSNIAESINLTLVLTRELPIYDFLEEVRLMLDRWNYVNQKEASIENFQEILKINEAMSTRMMVFPSTEYVHNVNNKGRNYIVCLQKKKYTYGSFQYEEIPCELSDKTEWVVPGYIVTDLVLPQEFKRLPGRPRKKSRDKLASEMFESKGKNTCNTCGIEGHI</sequence>
<gene>
    <name evidence="1" type="ORF">EJD97_004317</name>
</gene>
<evidence type="ECO:0000313" key="1">
    <source>
        <dbReference type="EMBL" id="TMX05723.1"/>
    </source>
</evidence>
<dbReference type="AlphaFoldDB" id="A0A6N2CDH9"/>
<protein>
    <submittedName>
        <fullName evidence="1">Uncharacterized protein</fullName>
    </submittedName>
</protein>
<accession>A0A6N2CDH9</accession>
<organism evidence="1">
    <name type="scientific">Solanum chilense</name>
    <name type="common">Tomato</name>
    <name type="synonym">Lycopersicon chilense</name>
    <dbReference type="NCBI Taxonomy" id="4083"/>
    <lineage>
        <taxon>Eukaryota</taxon>
        <taxon>Viridiplantae</taxon>
        <taxon>Streptophyta</taxon>
        <taxon>Embryophyta</taxon>
        <taxon>Tracheophyta</taxon>
        <taxon>Spermatophyta</taxon>
        <taxon>Magnoliopsida</taxon>
        <taxon>eudicotyledons</taxon>
        <taxon>Gunneridae</taxon>
        <taxon>Pentapetalae</taxon>
        <taxon>asterids</taxon>
        <taxon>lamiids</taxon>
        <taxon>Solanales</taxon>
        <taxon>Solanaceae</taxon>
        <taxon>Solanoideae</taxon>
        <taxon>Solaneae</taxon>
        <taxon>Solanum</taxon>
        <taxon>Solanum subgen. Lycopersicon</taxon>
    </lineage>
</organism>
<feature type="non-terminal residue" evidence="1">
    <location>
        <position position="1"/>
    </location>
</feature>
<dbReference type="EMBL" id="RXGB01000016">
    <property type="protein sequence ID" value="TMX05723.1"/>
    <property type="molecule type" value="Genomic_DNA"/>
</dbReference>
<name>A0A6N2CDH9_SOLCI</name>
<proteinExistence type="predicted"/>
<reference evidence="1" key="1">
    <citation type="submission" date="2019-05" db="EMBL/GenBank/DDBJ databases">
        <title>The de novo reference genome and transcriptome assemblies of the wild tomato species Solanum chilense.</title>
        <authorList>
            <person name="Stam R."/>
            <person name="Nosenko T."/>
            <person name="Hoerger A.C."/>
            <person name="Stephan W."/>
            <person name="Seidel M.A."/>
            <person name="Kuhn J.M.M."/>
            <person name="Haberer G."/>
            <person name="Tellier A."/>
        </authorList>
    </citation>
    <scope>NUCLEOTIDE SEQUENCE</scope>
    <source>
        <tissue evidence="1">Mature leaves</tissue>
    </source>
</reference>